<dbReference type="EMBL" id="CM007906">
    <property type="protein sequence ID" value="OTF86965.1"/>
    <property type="molecule type" value="Genomic_DNA"/>
</dbReference>
<dbReference type="AlphaFoldDB" id="A0A251RRE1"/>
<reference evidence="2" key="1">
    <citation type="journal article" date="2017" name="Nature">
        <title>The sunflower genome provides insights into oil metabolism, flowering and Asterid evolution.</title>
        <authorList>
            <person name="Badouin H."/>
            <person name="Gouzy J."/>
            <person name="Grassa C.J."/>
            <person name="Murat F."/>
            <person name="Staton S.E."/>
            <person name="Cottret L."/>
            <person name="Lelandais-Briere C."/>
            <person name="Owens G.L."/>
            <person name="Carrere S."/>
            <person name="Mayjonade B."/>
            <person name="Legrand L."/>
            <person name="Gill N."/>
            <person name="Kane N.C."/>
            <person name="Bowers J.E."/>
            <person name="Hubner S."/>
            <person name="Bellec A."/>
            <person name="Berard A."/>
            <person name="Berges H."/>
            <person name="Blanchet N."/>
            <person name="Boniface M.C."/>
            <person name="Brunel D."/>
            <person name="Catrice O."/>
            <person name="Chaidir N."/>
            <person name="Claudel C."/>
            <person name="Donnadieu C."/>
            <person name="Faraut T."/>
            <person name="Fievet G."/>
            <person name="Helmstetter N."/>
            <person name="King M."/>
            <person name="Knapp S.J."/>
            <person name="Lai Z."/>
            <person name="Le Paslier M.C."/>
            <person name="Lippi Y."/>
            <person name="Lorenzon L."/>
            <person name="Mandel J.R."/>
            <person name="Marage G."/>
            <person name="Marchand G."/>
            <person name="Marquand E."/>
            <person name="Bret-Mestries E."/>
            <person name="Morien E."/>
            <person name="Nambeesan S."/>
            <person name="Nguyen T."/>
            <person name="Pegot-Espagnet P."/>
            <person name="Pouilly N."/>
            <person name="Raftis F."/>
            <person name="Sallet E."/>
            <person name="Schiex T."/>
            <person name="Thomas J."/>
            <person name="Vandecasteele C."/>
            <person name="Vares D."/>
            <person name="Vear F."/>
            <person name="Vautrin S."/>
            <person name="Crespi M."/>
            <person name="Mangin B."/>
            <person name="Burke J.M."/>
            <person name="Salse J."/>
            <person name="Munos S."/>
            <person name="Vincourt P."/>
            <person name="Rieseberg L.H."/>
            <person name="Langlade N.B."/>
        </authorList>
    </citation>
    <scope>NUCLEOTIDE SEQUENCE [LARGE SCALE GENOMIC DNA]</scope>
    <source>
        <strain evidence="2">cv. SF193</strain>
    </source>
</reference>
<keyword evidence="2" id="KW-1185">Reference proteome</keyword>
<protein>
    <submittedName>
        <fullName evidence="1">Uncharacterized protein</fullName>
    </submittedName>
</protein>
<gene>
    <name evidence="1" type="ORF">HannXRQ_Chr17g0556571</name>
</gene>
<name>A0A251RRE1_HELAN</name>
<accession>A0A251RRE1</accession>
<sequence length="64" mass="7370">MRWVYISNEIRRTHSSYTIFILFSPIVLIRSSNLQALVADLQVTSSYLSSFFLKIQVLSKNTDG</sequence>
<dbReference type="Proteomes" id="UP000215914">
    <property type="component" value="Chromosome 17"/>
</dbReference>
<evidence type="ECO:0000313" key="1">
    <source>
        <dbReference type="EMBL" id="OTF86965.1"/>
    </source>
</evidence>
<proteinExistence type="predicted"/>
<dbReference type="InParanoid" id="A0A251RRE1"/>
<evidence type="ECO:0000313" key="2">
    <source>
        <dbReference type="Proteomes" id="UP000215914"/>
    </source>
</evidence>
<organism evidence="1 2">
    <name type="scientific">Helianthus annuus</name>
    <name type="common">Common sunflower</name>
    <dbReference type="NCBI Taxonomy" id="4232"/>
    <lineage>
        <taxon>Eukaryota</taxon>
        <taxon>Viridiplantae</taxon>
        <taxon>Streptophyta</taxon>
        <taxon>Embryophyta</taxon>
        <taxon>Tracheophyta</taxon>
        <taxon>Spermatophyta</taxon>
        <taxon>Magnoliopsida</taxon>
        <taxon>eudicotyledons</taxon>
        <taxon>Gunneridae</taxon>
        <taxon>Pentapetalae</taxon>
        <taxon>asterids</taxon>
        <taxon>campanulids</taxon>
        <taxon>Asterales</taxon>
        <taxon>Asteraceae</taxon>
        <taxon>Asteroideae</taxon>
        <taxon>Heliantheae alliance</taxon>
        <taxon>Heliantheae</taxon>
        <taxon>Helianthus</taxon>
    </lineage>
</organism>